<accession>A0AAX4H880</accession>
<dbReference type="Gene3D" id="2.60.200.20">
    <property type="match status" value="1"/>
</dbReference>
<feature type="domain" description="FHA" evidence="2">
    <location>
        <begin position="1"/>
        <end position="32"/>
    </location>
</feature>
<gene>
    <name evidence="3" type="ORF">PUMCH_001733</name>
</gene>
<name>A0AAX4H880_9ASCO</name>
<dbReference type="RefSeq" id="XP_062876842.1">
    <property type="nucleotide sequence ID" value="XM_063020772.1"/>
</dbReference>
<sequence>MLKRHAELRWRKRDIYLMDLSSLGTMLNNELLVPGLAVKVAVGDTIGFAVSMPLENLKKLVVDAQISRRETIPLKNARTQFEVVVTEINSKKFCVSVSYLSKDPDTPGRKTVDLPLDTLAVDHQENEEAAEQDNELDDEDNELADEDTELADNNWSLGSLLAIQTQCLCDDSSCHFTRPGSHVLLDFYDSPDGQDFLLAIDEIHLDEPDLYMKIIDLMQVFGTDPLCLRTLSLMFPPFQELVAEKLIGTPVWSSLAPRSAIFKSLFHYIKDLCSKTDDPVNLLACNSESFETESASDPECFDIELVPVPHSSCLYQHNCSDTTESDKEHSELLRLPCDEDEDTDACGAYLSDLEGETDVASGSNNLDDSDLDLEFDLEFDIELGSSDSSASTNAELDVDTFSIVDTSLSQDSSGHDMFSDKFEASCQDFALVDCQSPKLCSAASHQTPQSRDRVLSQSDHDEYKAAMKDYVNAVAMALKKDCPGSDKSVEVIEIEDEDEPVEKSLKRRRDNDGNNEESLSKKAKHVASSIGKGAAKGACVAVGTFLALAAYGNYLEKNGKF</sequence>
<dbReference type="SUPFAM" id="SSF49879">
    <property type="entry name" value="SMAD/FHA domain"/>
    <property type="match status" value="1"/>
</dbReference>
<keyword evidence="4" id="KW-1185">Reference proteome</keyword>
<evidence type="ECO:0000259" key="2">
    <source>
        <dbReference type="PROSITE" id="PS50006"/>
    </source>
</evidence>
<feature type="compositionally biased region" description="Basic and acidic residues" evidence="1">
    <location>
        <begin position="501"/>
        <end position="512"/>
    </location>
</feature>
<reference evidence="3 4" key="1">
    <citation type="submission" date="2023-10" db="EMBL/GenBank/DDBJ databases">
        <title>Draft Genome Sequence of Candida saopaulonensis from a very Premature Infant with Sepsis.</title>
        <authorList>
            <person name="Ning Y."/>
            <person name="Dai R."/>
            <person name="Xiao M."/>
            <person name="Xu Y."/>
            <person name="Yan Q."/>
            <person name="Zhang L."/>
        </authorList>
    </citation>
    <scope>NUCLEOTIDE SEQUENCE [LARGE SCALE GENOMIC DNA]</scope>
    <source>
        <strain evidence="3 4">19XY460</strain>
    </source>
</reference>
<dbReference type="GeneID" id="88172798"/>
<feature type="region of interest" description="Disordered" evidence="1">
    <location>
        <begin position="494"/>
        <end position="526"/>
    </location>
</feature>
<dbReference type="Proteomes" id="UP001338582">
    <property type="component" value="Chromosome 2"/>
</dbReference>
<dbReference type="EMBL" id="CP138895">
    <property type="protein sequence ID" value="WPK24459.1"/>
    <property type="molecule type" value="Genomic_DNA"/>
</dbReference>
<dbReference type="PROSITE" id="PS50006">
    <property type="entry name" value="FHA_DOMAIN"/>
    <property type="match status" value="1"/>
</dbReference>
<proteinExistence type="predicted"/>
<dbReference type="InterPro" id="IPR008984">
    <property type="entry name" value="SMAD_FHA_dom_sf"/>
</dbReference>
<organism evidence="3 4">
    <name type="scientific">Australozyma saopauloensis</name>
    <dbReference type="NCBI Taxonomy" id="291208"/>
    <lineage>
        <taxon>Eukaryota</taxon>
        <taxon>Fungi</taxon>
        <taxon>Dikarya</taxon>
        <taxon>Ascomycota</taxon>
        <taxon>Saccharomycotina</taxon>
        <taxon>Pichiomycetes</taxon>
        <taxon>Metschnikowiaceae</taxon>
        <taxon>Australozyma</taxon>
    </lineage>
</organism>
<evidence type="ECO:0000313" key="4">
    <source>
        <dbReference type="Proteomes" id="UP001338582"/>
    </source>
</evidence>
<dbReference type="Pfam" id="PF00498">
    <property type="entry name" value="FHA"/>
    <property type="match status" value="1"/>
</dbReference>
<evidence type="ECO:0000313" key="3">
    <source>
        <dbReference type="EMBL" id="WPK24459.1"/>
    </source>
</evidence>
<dbReference type="KEGG" id="asau:88172798"/>
<dbReference type="AlphaFoldDB" id="A0AAX4H880"/>
<evidence type="ECO:0000256" key="1">
    <source>
        <dbReference type="SAM" id="MobiDB-lite"/>
    </source>
</evidence>
<protein>
    <recommendedName>
        <fullName evidence="2">FHA domain-containing protein</fullName>
    </recommendedName>
</protein>
<dbReference type="CDD" id="cd00060">
    <property type="entry name" value="FHA"/>
    <property type="match status" value="1"/>
</dbReference>
<dbReference type="InterPro" id="IPR000253">
    <property type="entry name" value="FHA_dom"/>
</dbReference>